<organism evidence="3 4">
    <name type="scientific">Pleurodeles waltl</name>
    <name type="common">Iberian ribbed newt</name>
    <dbReference type="NCBI Taxonomy" id="8319"/>
    <lineage>
        <taxon>Eukaryota</taxon>
        <taxon>Metazoa</taxon>
        <taxon>Chordata</taxon>
        <taxon>Craniata</taxon>
        <taxon>Vertebrata</taxon>
        <taxon>Euteleostomi</taxon>
        <taxon>Amphibia</taxon>
        <taxon>Batrachia</taxon>
        <taxon>Caudata</taxon>
        <taxon>Salamandroidea</taxon>
        <taxon>Salamandridae</taxon>
        <taxon>Pleurodelinae</taxon>
        <taxon>Pleurodeles</taxon>
    </lineage>
</organism>
<proteinExistence type="predicted"/>
<feature type="signal peptide" evidence="2">
    <location>
        <begin position="1"/>
        <end position="29"/>
    </location>
</feature>
<dbReference type="AlphaFoldDB" id="A0AAV7SJI8"/>
<comment type="caution">
    <text evidence="3">The sequence shown here is derived from an EMBL/GenBank/DDBJ whole genome shotgun (WGS) entry which is preliminary data.</text>
</comment>
<gene>
    <name evidence="3" type="ORF">NDU88_004650</name>
</gene>
<name>A0AAV7SJI8_PLEWA</name>
<sequence>MAVVEVSASEWCVLLDVVMLIVDVDVVHASVSVDVNGREVVEGLVCLADQCIFHVNAKYPGLVHDAFVLRNSSIPNVMAQLQRHREEETGNAPVAAVDPEDSENEEAKDEDVDNRTSVIRQYFH</sequence>
<feature type="region of interest" description="Disordered" evidence="1">
    <location>
        <begin position="82"/>
        <end position="116"/>
    </location>
</feature>
<evidence type="ECO:0000313" key="3">
    <source>
        <dbReference type="EMBL" id="KAJ1164205.1"/>
    </source>
</evidence>
<dbReference type="Proteomes" id="UP001066276">
    <property type="component" value="Chromosome 4_2"/>
</dbReference>
<evidence type="ECO:0000256" key="2">
    <source>
        <dbReference type="SAM" id="SignalP"/>
    </source>
</evidence>
<evidence type="ECO:0000256" key="1">
    <source>
        <dbReference type="SAM" id="MobiDB-lite"/>
    </source>
</evidence>
<reference evidence="3" key="1">
    <citation type="journal article" date="2022" name="bioRxiv">
        <title>Sequencing and chromosome-scale assembly of the giantPleurodeles waltlgenome.</title>
        <authorList>
            <person name="Brown T."/>
            <person name="Elewa A."/>
            <person name="Iarovenko S."/>
            <person name="Subramanian E."/>
            <person name="Araus A.J."/>
            <person name="Petzold A."/>
            <person name="Susuki M."/>
            <person name="Suzuki K.-i.T."/>
            <person name="Hayashi T."/>
            <person name="Toyoda A."/>
            <person name="Oliveira C."/>
            <person name="Osipova E."/>
            <person name="Leigh N.D."/>
            <person name="Simon A."/>
            <person name="Yun M.H."/>
        </authorList>
    </citation>
    <scope>NUCLEOTIDE SEQUENCE</scope>
    <source>
        <strain evidence="3">20211129_DDA</strain>
        <tissue evidence="3">Liver</tissue>
    </source>
</reference>
<keyword evidence="4" id="KW-1185">Reference proteome</keyword>
<evidence type="ECO:0000313" key="4">
    <source>
        <dbReference type="Proteomes" id="UP001066276"/>
    </source>
</evidence>
<dbReference type="EMBL" id="JANPWB010000008">
    <property type="protein sequence ID" value="KAJ1164205.1"/>
    <property type="molecule type" value="Genomic_DNA"/>
</dbReference>
<accession>A0AAV7SJI8</accession>
<feature type="chain" id="PRO_5043776094" evidence="2">
    <location>
        <begin position="30"/>
        <end position="124"/>
    </location>
</feature>
<keyword evidence="2" id="KW-0732">Signal</keyword>
<feature type="compositionally biased region" description="Acidic residues" evidence="1">
    <location>
        <begin position="98"/>
        <end position="112"/>
    </location>
</feature>
<protein>
    <submittedName>
        <fullName evidence="3">Uncharacterized protein</fullName>
    </submittedName>
</protein>